<name>A0A132MLH1_9ACTN</name>
<keyword evidence="3" id="KW-1185">Reference proteome</keyword>
<accession>A0A132MLH1</accession>
<dbReference type="AlphaFoldDB" id="A0A132MLH1"/>
<feature type="region of interest" description="Disordered" evidence="1">
    <location>
        <begin position="1"/>
        <end position="42"/>
    </location>
</feature>
<proteinExistence type="predicted"/>
<dbReference type="PATRIC" id="fig|1469144.10.peg.422"/>
<organism evidence="2 3">
    <name type="scientific">Carbonactinospora thermoautotrophica</name>
    <dbReference type="NCBI Taxonomy" id="1469144"/>
    <lineage>
        <taxon>Bacteria</taxon>
        <taxon>Bacillati</taxon>
        <taxon>Actinomycetota</taxon>
        <taxon>Actinomycetes</taxon>
        <taxon>Kitasatosporales</taxon>
        <taxon>Carbonactinosporaceae</taxon>
        <taxon>Carbonactinospora</taxon>
    </lineage>
</organism>
<dbReference type="Proteomes" id="UP000070188">
    <property type="component" value="Unassembled WGS sequence"/>
</dbReference>
<sequence>MPRRTRRGSTPGWATAPTLHSDGVGLTESINPNGSGKFVIIP</sequence>
<dbReference type="EMBL" id="LAXD01000001">
    <property type="protein sequence ID" value="KWW98710.1"/>
    <property type="molecule type" value="Genomic_DNA"/>
</dbReference>
<reference evidence="3" key="1">
    <citation type="submission" date="2015-04" db="EMBL/GenBank/DDBJ databases">
        <title>Physiological reanalysis, assessment of diazotrophy, and genome sequences of multiple isolates of Streptomyces thermoautotrophicus.</title>
        <authorList>
            <person name="MacKellar D.C."/>
            <person name="Lieber L."/>
            <person name="Norman J."/>
            <person name="Bolger A."/>
            <person name="Tobin C."/>
            <person name="Murray J.W."/>
            <person name="Chang R."/>
            <person name="Ford T."/>
            <person name="Nguyen P.Q."/>
            <person name="Woodward J."/>
            <person name="Permingeat H."/>
            <person name="Joshi N.S."/>
            <person name="Silver P.A."/>
            <person name="Usadel B."/>
            <person name="Rutherford A.W."/>
            <person name="Friesen M."/>
            <person name="Prell J."/>
        </authorList>
    </citation>
    <scope>NUCLEOTIDE SEQUENCE [LARGE SCALE GENOMIC DNA]</scope>
    <source>
        <strain evidence="3">H1</strain>
    </source>
</reference>
<protein>
    <submittedName>
        <fullName evidence="2">Uncharacterized protein</fullName>
    </submittedName>
</protein>
<evidence type="ECO:0000313" key="2">
    <source>
        <dbReference type="EMBL" id="KWW98710.1"/>
    </source>
</evidence>
<gene>
    <name evidence="2" type="ORF">LI90_339</name>
</gene>
<comment type="caution">
    <text evidence="2">The sequence shown here is derived from an EMBL/GenBank/DDBJ whole genome shotgun (WGS) entry which is preliminary data.</text>
</comment>
<dbReference type="STRING" id="1469144.LI90_339"/>
<evidence type="ECO:0000313" key="3">
    <source>
        <dbReference type="Proteomes" id="UP000070188"/>
    </source>
</evidence>
<evidence type="ECO:0000256" key="1">
    <source>
        <dbReference type="SAM" id="MobiDB-lite"/>
    </source>
</evidence>